<gene>
    <name evidence="1" type="ORF">SCALOS_LOCUS7964</name>
</gene>
<protein>
    <submittedName>
        <fullName evidence="1">5963_t:CDS:1</fullName>
    </submittedName>
</protein>
<evidence type="ECO:0000313" key="2">
    <source>
        <dbReference type="Proteomes" id="UP000789860"/>
    </source>
</evidence>
<organism evidence="1 2">
    <name type="scientific">Scutellospora calospora</name>
    <dbReference type="NCBI Taxonomy" id="85575"/>
    <lineage>
        <taxon>Eukaryota</taxon>
        <taxon>Fungi</taxon>
        <taxon>Fungi incertae sedis</taxon>
        <taxon>Mucoromycota</taxon>
        <taxon>Glomeromycotina</taxon>
        <taxon>Glomeromycetes</taxon>
        <taxon>Diversisporales</taxon>
        <taxon>Gigasporaceae</taxon>
        <taxon>Scutellospora</taxon>
    </lineage>
</organism>
<dbReference type="EMBL" id="CAJVPM010019645">
    <property type="protein sequence ID" value="CAG8630797.1"/>
    <property type="molecule type" value="Genomic_DNA"/>
</dbReference>
<feature type="non-terminal residue" evidence="1">
    <location>
        <position position="1"/>
    </location>
</feature>
<keyword evidence="2" id="KW-1185">Reference proteome</keyword>
<accession>A0ACA9N2R8</accession>
<comment type="caution">
    <text evidence="1">The sequence shown here is derived from an EMBL/GenBank/DDBJ whole genome shotgun (WGS) entry which is preliminary data.</text>
</comment>
<name>A0ACA9N2R8_9GLOM</name>
<sequence>ENIHVVFIYSIYSIKFDSYFGSNPITRRVRLPSCSPYESAFCNVSRDICKSWRFRNMLKNILHYPSARANILIDIPGTAIYIPVTMCMA</sequence>
<dbReference type="Proteomes" id="UP000789860">
    <property type="component" value="Unassembled WGS sequence"/>
</dbReference>
<proteinExistence type="predicted"/>
<evidence type="ECO:0000313" key="1">
    <source>
        <dbReference type="EMBL" id="CAG8630797.1"/>
    </source>
</evidence>
<reference evidence="1" key="1">
    <citation type="submission" date="2021-06" db="EMBL/GenBank/DDBJ databases">
        <authorList>
            <person name="Kallberg Y."/>
            <person name="Tangrot J."/>
            <person name="Rosling A."/>
        </authorList>
    </citation>
    <scope>NUCLEOTIDE SEQUENCE</scope>
    <source>
        <strain evidence="1">AU212A</strain>
    </source>
</reference>